<keyword evidence="1" id="KW-0812">Transmembrane</keyword>
<evidence type="ECO:0000256" key="1">
    <source>
        <dbReference type="SAM" id="Phobius"/>
    </source>
</evidence>
<name>E1RK61_METP4</name>
<dbReference type="AlphaFoldDB" id="E1RK61"/>
<sequence precursor="true">MDKNAVLMMVIGIILLAAGVYGAWYFVEELILVVKGLIGLVIALLGLFLLIVGIFTVKD</sequence>
<dbReference type="KEGG" id="mpi:Mpet_1017"/>
<evidence type="ECO:0000313" key="3">
    <source>
        <dbReference type="Proteomes" id="UP000006565"/>
    </source>
</evidence>
<reference evidence="2 3" key="1">
    <citation type="journal article" date="2010" name="Stand. Genomic Sci.">
        <title>Complete genome sequence of Methanoplanus petrolearius type strain (SEBR 4847).</title>
        <authorList>
            <person name="Brambilla E."/>
            <person name="Djao O.D."/>
            <person name="Daligault H."/>
            <person name="Lapidus A."/>
            <person name="Lucas S."/>
            <person name="Hammon N."/>
            <person name="Nolan M."/>
            <person name="Tice H."/>
            <person name="Cheng J.F."/>
            <person name="Han C."/>
            <person name="Tapia R."/>
            <person name="Goodwin L."/>
            <person name="Pitluck S."/>
            <person name="Liolios K."/>
            <person name="Ivanova N."/>
            <person name="Mavromatis K."/>
            <person name="Mikhailova N."/>
            <person name="Pati A."/>
            <person name="Chen A."/>
            <person name="Palaniappan K."/>
            <person name="Land M."/>
            <person name="Hauser L."/>
            <person name="Chang Y.J."/>
            <person name="Jeffries C.D."/>
            <person name="Rohde M."/>
            <person name="Spring S."/>
            <person name="Sikorski J."/>
            <person name="Goker M."/>
            <person name="Woyke T."/>
            <person name="Bristow J."/>
            <person name="Eisen J.A."/>
            <person name="Markowitz V."/>
            <person name="Hugenholtz P."/>
            <person name="Kyrpides N.C."/>
            <person name="Klenk H.P."/>
        </authorList>
    </citation>
    <scope>NUCLEOTIDE SEQUENCE [LARGE SCALE GENOMIC DNA]</scope>
    <source>
        <strain evidence="3">DSM 11571 / OCM 486 / SEBR 4847</strain>
    </source>
</reference>
<dbReference type="HOGENOM" id="CLU_2949293_0_0_2"/>
<accession>E1RK61</accession>
<dbReference type="eggNOG" id="arCOG13744">
    <property type="taxonomic scope" value="Archaea"/>
</dbReference>
<dbReference type="GeneID" id="9743481"/>
<gene>
    <name evidence="2" type="ordered locus">Mpet_1017</name>
</gene>
<dbReference type="STRING" id="679926.Mpet_1017"/>
<evidence type="ECO:0000313" key="2">
    <source>
        <dbReference type="EMBL" id="ADN35784.1"/>
    </source>
</evidence>
<feature type="transmembrane region" description="Helical" evidence="1">
    <location>
        <begin position="7"/>
        <end position="27"/>
    </location>
</feature>
<keyword evidence="3" id="KW-1185">Reference proteome</keyword>
<dbReference type="EMBL" id="CP002117">
    <property type="protein sequence ID" value="ADN35784.1"/>
    <property type="molecule type" value="Genomic_DNA"/>
</dbReference>
<feature type="transmembrane region" description="Helical" evidence="1">
    <location>
        <begin position="33"/>
        <end position="57"/>
    </location>
</feature>
<dbReference type="Proteomes" id="UP000006565">
    <property type="component" value="Chromosome"/>
</dbReference>
<proteinExistence type="predicted"/>
<keyword evidence="1" id="KW-0472">Membrane</keyword>
<dbReference type="RefSeq" id="WP_013328962.1">
    <property type="nucleotide sequence ID" value="NC_014507.1"/>
</dbReference>
<protein>
    <submittedName>
        <fullName evidence="2">Uncharacterized protein</fullName>
    </submittedName>
</protein>
<keyword evidence="1" id="KW-1133">Transmembrane helix</keyword>
<organism evidence="2 3">
    <name type="scientific">Methanolacinia petrolearia (strain DSM 11571 / OCM 486 / SEBR 4847)</name>
    <name type="common">Methanoplanus petrolearius</name>
    <dbReference type="NCBI Taxonomy" id="679926"/>
    <lineage>
        <taxon>Archaea</taxon>
        <taxon>Methanobacteriati</taxon>
        <taxon>Methanobacteriota</taxon>
        <taxon>Stenosarchaea group</taxon>
        <taxon>Methanomicrobia</taxon>
        <taxon>Methanomicrobiales</taxon>
        <taxon>Methanomicrobiaceae</taxon>
        <taxon>Methanolacinia</taxon>
    </lineage>
</organism>